<dbReference type="GO" id="GO:0005737">
    <property type="term" value="C:cytoplasm"/>
    <property type="evidence" value="ECO:0007669"/>
    <property type="project" value="TreeGrafter"/>
</dbReference>
<feature type="domain" description="Thiamine phosphate synthase/TenI" evidence="12">
    <location>
        <begin position="31"/>
        <end position="213"/>
    </location>
</feature>
<sequence>MDLPPVKKYVIGHLMTQKAPKSAPPRTPCQIYLITPPKIADLSAFARDLEAVLDAAPIAALQIRLKDATDYEIVAASKAITPIAHQHGVAVIMNDRVPLVKSLKLDGVHLGQSDMSLKEARQILGPEAMIGITCHNSRHLAMEAAENSADYVAFGAFYPTSTKEVIHMAELDTLSIWQESMEIPCVAIGGITADTAAEIYAAGADFIAVSGAVWNHPDGPVAGIKALTAALAIKV</sequence>
<evidence type="ECO:0000313" key="13">
    <source>
        <dbReference type="EMBL" id="GGZ33824.1"/>
    </source>
</evidence>
<dbReference type="Pfam" id="PF02581">
    <property type="entry name" value="TMP-TENI"/>
    <property type="match status" value="1"/>
</dbReference>
<evidence type="ECO:0000259" key="12">
    <source>
        <dbReference type="Pfam" id="PF02581"/>
    </source>
</evidence>
<reference evidence="13" key="1">
    <citation type="journal article" date="2014" name="Int. J. Syst. Evol. Microbiol.">
        <title>Complete genome sequence of Corynebacterium casei LMG S-19264T (=DSM 44701T), isolated from a smear-ripened cheese.</title>
        <authorList>
            <consortium name="US DOE Joint Genome Institute (JGI-PGF)"/>
            <person name="Walter F."/>
            <person name="Albersmeier A."/>
            <person name="Kalinowski J."/>
            <person name="Ruckert C."/>
        </authorList>
    </citation>
    <scope>NUCLEOTIDE SEQUENCE</scope>
    <source>
        <strain evidence="13">KCTC 32296</strain>
    </source>
</reference>
<comment type="function">
    <text evidence="9">Condenses 4-methyl-5-(beta-hydroxyethyl)thiazole monophosphate (THZ-P) and 2-methyl-4-amino-5-hydroxymethyl pyrimidine pyrophosphate (HMP-PP) to form thiamine monophosphate (TMP).</text>
</comment>
<feature type="binding site" evidence="9">
    <location>
        <begin position="62"/>
        <end position="66"/>
    </location>
    <ligand>
        <name>4-amino-2-methyl-5-(diphosphooxymethyl)pyrimidine</name>
        <dbReference type="ChEBI" id="CHEBI:57841"/>
    </ligand>
</feature>
<feature type="binding site" evidence="9">
    <location>
        <begin position="160"/>
        <end position="162"/>
    </location>
    <ligand>
        <name>2-[(2R,5Z)-2-carboxy-4-methylthiazol-5(2H)-ylidene]ethyl phosphate</name>
        <dbReference type="ChEBI" id="CHEBI:62899"/>
    </ligand>
</feature>
<dbReference type="EMBL" id="BMZB01000002">
    <property type="protein sequence ID" value="GGZ33824.1"/>
    <property type="molecule type" value="Genomic_DNA"/>
</dbReference>
<dbReference type="GO" id="GO:0000287">
    <property type="term" value="F:magnesium ion binding"/>
    <property type="evidence" value="ECO:0007669"/>
    <property type="project" value="UniProtKB-UniRule"/>
</dbReference>
<keyword evidence="2 9" id="KW-0808">Transferase</keyword>
<reference evidence="13" key="2">
    <citation type="submission" date="2020-09" db="EMBL/GenBank/DDBJ databases">
        <authorList>
            <person name="Sun Q."/>
            <person name="Kim S."/>
        </authorList>
    </citation>
    <scope>NUCLEOTIDE SEQUENCE</scope>
    <source>
        <strain evidence="13">KCTC 32296</strain>
    </source>
</reference>
<comment type="cofactor">
    <cofactor evidence="9">
        <name>Mg(2+)</name>
        <dbReference type="ChEBI" id="CHEBI:18420"/>
    </cofactor>
    <text evidence="9">Binds 1 Mg(2+) ion per subunit.</text>
</comment>
<dbReference type="CDD" id="cd00564">
    <property type="entry name" value="TMP_TenI"/>
    <property type="match status" value="1"/>
</dbReference>
<organism evidence="13 14">
    <name type="scientific">Asticcacaulis endophyticus</name>
    <dbReference type="NCBI Taxonomy" id="1395890"/>
    <lineage>
        <taxon>Bacteria</taxon>
        <taxon>Pseudomonadati</taxon>
        <taxon>Pseudomonadota</taxon>
        <taxon>Alphaproteobacteria</taxon>
        <taxon>Caulobacterales</taxon>
        <taxon>Caulobacteraceae</taxon>
        <taxon>Asticcacaulis</taxon>
    </lineage>
</organism>
<dbReference type="InterPro" id="IPR013785">
    <property type="entry name" value="Aldolase_TIM"/>
</dbReference>
<dbReference type="Gene3D" id="3.20.20.70">
    <property type="entry name" value="Aldolase class I"/>
    <property type="match status" value="1"/>
</dbReference>
<dbReference type="NCBIfam" id="TIGR00693">
    <property type="entry name" value="thiE"/>
    <property type="match status" value="1"/>
</dbReference>
<evidence type="ECO:0000256" key="5">
    <source>
        <dbReference type="ARBA" id="ARBA00022977"/>
    </source>
</evidence>
<evidence type="ECO:0000256" key="2">
    <source>
        <dbReference type="ARBA" id="ARBA00022679"/>
    </source>
</evidence>
<comment type="pathway">
    <text evidence="1 9 11">Cofactor biosynthesis; thiamine diphosphate biosynthesis; thiamine phosphate from 4-amino-2-methyl-5-diphosphomethylpyrimidine and 4-methyl-5-(2-phosphoethyl)-thiazole: step 1/1.</text>
</comment>
<dbReference type="InterPro" id="IPR022998">
    <property type="entry name" value="ThiamineP_synth_TenI"/>
</dbReference>
<name>A0A918Q6G8_9CAUL</name>
<feature type="binding site" evidence="9">
    <location>
        <position position="95"/>
    </location>
    <ligand>
        <name>Mg(2+)</name>
        <dbReference type="ChEBI" id="CHEBI:18420"/>
    </ligand>
</feature>
<evidence type="ECO:0000256" key="3">
    <source>
        <dbReference type="ARBA" id="ARBA00022723"/>
    </source>
</evidence>
<evidence type="ECO:0000256" key="4">
    <source>
        <dbReference type="ARBA" id="ARBA00022842"/>
    </source>
</evidence>
<comment type="catalytic activity">
    <reaction evidence="6 9 10">
        <text>4-methyl-5-(2-phosphooxyethyl)-thiazole + 4-amino-2-methyl-5-(diphosphooxymethyl)pyrimidine + H(+) = thiamine phosphate + diphosphate</text>
        <dbReference type="Rhea" id="RHEA:22328"/>
        <dbReference type="ChEBI" id="CHEBI:15378"/>
        <dbReference type="ChEBI" id="CHEBI:33019"/>
        <dbReference type="ChEBI" id="CHEBI:37575"/>
        <dbReference type="ChEBI" id="CHEBI:57841"/>
        <dbReference type="ChEBI" id="CHEBI:58296"/>
        <dbReference type="EC" id="2.5.1.3"/>
    </reaction>
</comment>
<dbReference type="Proteomes" id="UP000662572">
    <property type="component" value="Unassembled WGS sequence"/>
</dbReference>
<dbReference type="SUPFAM" id="SSF51391">
    <property type="entry name" value="Thiamin phosphate synthase"/>
    <property type="match status" value="1"/>
</dbReference>
<evidence type="ECO:0000313" key="14">
    <source>
        <dbReference type="Proteomes" id="UP000662572"/>
    </source>
</evidence>
<dbReference type="GO" id="GO:0009228">
    <property type="term" value="P:thiamine biosynthetic process"/>
    <property type="evidence" value="ECO:0007669"/>
    <property type="project" value="UniProtKB-KW"/>
</dbReference>
<evidence type="ECO:0000256" key="10">
    <source>
        <dbReference type="RuleBase" id="RU003826"/>
    </source>
</evidence>
<comment type="caution">
    <text evidence="13">The sequence shown here is derived from an EMBL/GenBank/DDBJ whole genome shotgun (WGS) entry which is preliminary data.</text>
</comment>
<evidence type="ECO:0000256" key="8">
    <source>
        <dbReference type="ARBA" id="ARBA00047883"/>
    </source>
</evidence>
<comment type="similarity">
    <text evidence="9 10">Belongs to the thiamine-phosphate synthase family.</text>
</comment>
<proteinExistence type="inferred from homology"/>
<dbReference type="PANTHER" id="PTHR20857:SF15">
    <property type="entry name" value="THIAMINE-PHOSPHATE SYNTHASE"/>
    <property type="match status" value="1"/>
</dbReference>
<keyword evidence="4 9" id="KW-0460">Magnesium</keyword>
<comment type="catalytic activity">
    <reaction evidence="7 9 10">
        <text>2-(2-carboxy-4-methylthiazol-5-yl)ethyl phosphate + 4-amino-2-methyl-5-(diphosphooxymethyl)pyrimidine + 2 H(+) = thiamine phosphate + CO2 + diphosphate</text>
        <dbReference type="Rhea" id="RHEA:47848"/>
        <dbReference type="ChEBI" id="CHEBI:15378"/>
        <dbReference type="ChEBI" id="CHEBI:16526"/>
        <dbReference type="ChEBI" id="CHEBI:33019"/>
        <dbReference type="ChEBI" id="CHEBI:37575"/>
        <dbReference type="ChEBI" id="CHEBI:57841"/>
        <dbReference type="ChEBI" id="CHEBI:62890"/>
        <dbReference type="EC" id="2.5.1.3"/>
    </reaction>
</comment>
<evidence type="ECO:0000256" key="11">
    <source>
        <dbReference type="RuleBase" id="RU004253"/>
    </source>
</evidence>
<keyword evidence="5 9" id="KW-0784">Thiamine biosynthesis</keyword>
<feature type="binding site" evidence="9">
    <location>
        <position position="114"/>
    </location>
    <ligand>
        <name>Mg(2+)</name>
        <dbReference type="ChEBI" id="CHEBI:18420"/>
    </ligand>
</feature>
<feature type="binding site" evidence="9">
    <location>
        <position position="94"/>
    </location>
    <ligand>
        <name>4-amino-2-methyl-5-(diphosphooxymethyl)pyrimidine</name>
        <dbReference type="ChEBI" id="CHEBI:57841"/>
    </ligand>
</feature>
<dbReference type="InterPro" id="IPR034291">
    <property type="entry name" value="TMP_synthase"/>
</dbReference>
<comment type="caution">
    <text evidence="9">Lacks conserved residue(s) required for the propagation of feature annotation.</text>
</comment>
<dbReference type="GO" id="GO:0004789">
    <property type="term" value="F:thiamine-phosphate diphosphorylase activity"/>
    <property type="evidence" value="ECO:0007669"/>
    <property type="project" value="UniProtKB-UniRule"/>
</dbReference>
<feature type="binding site" evidence="9">
    <location>
        <position position="133"/>
    </location>
    <ligand>
        <name>4-amino-2-methyl-5-(diphosphooxymethyl)pyrimidine</name>
        <dbReference type="ChEBI" id="CHEBI:57841"/>
    </ligand>
</feature>
<dbReference type="EC" id="2.5.1.3" evidence="9"/>
<comment type="catalytic activity">
    <reaction evidence="8 9 10">
        <text>2-[(2R,5Z)-2-carboxy-4-methylthiazol-5(2H)-ylidene]ethyl phosphate + 4-amino-2-methyl-5-(diphosphooxymethyl)pyrimidine + 2 H(+) = thiamine phosphate + CO2 + diphosphate</text>
        <dbReference type="Rhea" id="RHEA:47844"/>
        <dbReference type="ChEBI" id="CHEBI:15378"/>
        <dbReference type="ChEBI" id="CHEBI:16526"/>
        <dbReference type="ChEBI" id="CHEBI:33019"/>
        <dbReference type="ChEBI" id="CHEBI:37575"/>
        <dbReference type="ChEBI" id="CHEBI:57841"/>
        <dbReference type="ChEBI" id="CHEBI:62899"/>
        <dbReference type="EC" id="2.5.1.3"/>
    </reaction>
</comment>
<dbReference type="GO" id="GO:0009229">
    <property type="term" value="P:thiamine diphosphate biosynthetic process"/>
    <property type="evidence" value="ECO:0007669"/>
    <property type="project" value="UniProtKB-UniRule"/>
</dbReference>
<dbReference type="PANTHER" id="PTHR20857">
    <property type="entry name" value="THIAMINE-PHOSPHATE PYROPHOSPHORYLASE"/>
    <property type="match status" value="1"/>
</dbReference>
<feature type="binding site" evidence="9">
    <location>
        <position position="190"/>
    </location>
    <ligand>
        <name>2-[(2R,5Z)-2-carboxy-4-methylthiazol-5(2H)-ylidene]ethyl phosphate</name>
        <dbReference type="ChEBI" id="CHEBI:62899"/>
    </ligand>
</feature>
<dbReference type="InterPro" id="IPR036206">
    <property type="entry name" value="ThiamineP_synth_sf"/>
</dbReference>
<keyword evidence="3 9" id="KW-0479">Metal-binding</keyword>
<dbReference type="AlphaFoldDB" id="A0A918Q6G8"/>
<evidence type="ECO:0000256" key="7">
    <source>
        <dbReference type="ARBA" id="ARBA00047851"/>
    </source>
</evidence>
<accession>A0A918Q6G8</accession>
<gene>
    <name evidence="9 13" type="primary">thiE</name>
    <name evidence="13" type="ORF">GCM10011273_20240</name>
</gene>
<evidence type="ECO:0000256" key="6">
    <source>
        <dbReference type="ARBA" id="ARBA00047334"/>
    </source>
</evidence>
<feature type="binding site" evidence="9">
    <location>
        <position position="163"/>
    </location>
    <ligand>
        <name>4-amino-2-methyl-5-(diphosphooxymethyl)pyrimidine</name>
        <dbReference type="ChEBI" id="CHEBI:57841"/>
    </ligand>
</feature>
<evidence type="ECO:0000256" key="9">
    <source>
        <dbReference type="HAMAP-Rule" id="MF_00097"/>
    </source>
</evidence>
<dbReference type="HAMAP" id="MF_00097">
    <property type="entry name" value="TMP_synthase"/>
    <property type="match status" value="1"/>
</dbReference>
<protein>
    <recommendedName>
        <fullName evidence="9">Thiamine-phosphate synthase</fullName>
        <shortName evidence="9">TP synthase</shortName>
        <shortName evidence="9">TPS</shortName>
        <ecNumber evidence="9">2.5.1.3</ecNumber>
    </recommendedName>
    <alternativeName>
        <fullName evidence="9">Thiamine-phosphate pyrophosphorylase</fullName>
        <shortName evidence="9">TMP pyrophosphorylase</shortName>
        <shortName evidence="9">TMP-PPase</shortName>
    </alternativeName>
</protein>
<keyword evidence="14" id="KW-1185">Reference proteome</keyword>
<evidence type="ECO:0000256" key="1">
    <source>
        <dbReference type="ARBA" id="ARBA00005165"/>
    </source>
</evidence>